<evidence type="ECO:0000313" key="2">
    <source>
        <dbReference type="Proteomes" id="UP000276417"/>
    </source>
</evidence>
<keyword evidence="2" id="KW-1185">Reference proteome</keyword>
<dbReference type="RefSeq" id="WP_124875849.1">
    <property type="nucleotide sequence ID" value="NZ_CP034188.1"/>
</dbReference>
<keyword evidence="1" id="KW-0614">Plasmid</keyword>
<proteinExistence type="predicted"/>
<geneLocation type="plasmid" evidence="1 2">
    <name>unnamed4</name>
</geneLocation>
<sequence length="144" mass="16419">MPRRIDLLKGVFNATRDHKVNWQESSSDGAYFAKVGNNRVEIVPPVTDSRLIVLEQIKSQTEMSFITPNKSPKKRMPIDQWRIIVYGDNGKVEIEIGQSNLANSTKESELTPVSMFKYIYDYASGVLKEKEENIIQNILDNLGE</sequence>
<evidence type="ECO:0000313" key="1">
    <source>
        <dbReference type="EMBL" id="AZI45339.1"/>
    </source>
</evidence>
<accession>A0A3G8YJA0</accession>
<name>A0A3G8YJA0_9DEIO</name>
<protein>
    <submittedName>
        <fullName evidence="1">Uncharacterized protein</fullName>
    </submittedName>
</protein>
<dbReference type="AlphaFoldDB" id="A0A3G8YJA0"/>
<gene>
    <name evidence="1" type="ORF">EHF33_20735</name>
</gene>
<organism evidence="1 2">
    <name type="scientific">Deinococcus psychrotolerans</name>
    <dbReference type="NCBI Taxonomy" id="2489213"/>
    <lineage>
        <taxon>Bacteria</taxon>
        <taxon>Thermotogati</taxon>
        <taxon>Deinococcota</taxon>
        <taxon>Deinococci</taxon>
        <taxon>Deinococcales</taxon>
        <taxon>Deinococcaceae</taxon>
        <taxon>Deinococcus</taxon>
    </lineage>
</organism>
<dbReference type="Proteomes" id="UP000276417">
    <property type="component" value="Plasmid unnamed4"/>
</dbReference>
<reference evidence="1 2" key="1">
    <citation type="submission" date="2018-11" db="EMBL/GenBank/DDBJ databases">
        <title>Deinococcus shelandsis sp. nov., isolated from South Shetland Islands soil of Antarctica.</title>
        <authorList>
            <person name="Tian J."/>
        </authorList>
    </citation>
    <scope>NUCLEOTIDE SEQUENCE [LARGE SCALE GENOMIC DNA]</scope>
    <source>
        <strain evidence="1 2">S14-83T</strain>
        <plasmid evidence="1 2">unnamed4</plasmid>
    </source>
</reference>
<dbReference type="EMBL" id="CP034188">
    <property type="protein sequence ID" value="AZI45339.1"/>
    <property type="molecule type" value="Genomic_DNA"/>
</dbReference>
<dbReference type="KEGG" id="dph:EHF33_20735"/>